<dbReference type="GO" id="GO:0004473">
    <property type="term" value="F:malate dehydrogenase (decarboxylating) (NADP+) activity"/>
    <property type="evidence" value="ECO:0007669"/>
    <property type="project" value="TreeGrafter"/>
</dbReference>
<keyword evidence="1" id="KW-1133">Transmembrane helix</keyword>
<dbReference type="InterPro" id="IPR037062">
    <property type="entry name" value="Malic_N_dom_sf"/>
</dbReference>
<feature type="non-terminal residue" evidence="3">
    <location>
        <position position="130"/>
    </location>
</feature>
<feature type="transmembrane region" description="Helical" evidence="1">
    <location>
        <begin position="72"/>
        <end position="92"/>
    </location>
</feature>
<proteinExistence type="predicted"/>
<sequence>MRRMSNPVMNYIILSQGMGRPVWKLSLYTVFVGVRPSVCLPIAIDVGTNNEQLLKDEFYIGLRQKKATKKSYWRGTTVVVLAGLVASLKLLGGSLVEHTFLFFGAGEVSLDFLLKSQVFNRFGRRAMSNN</sequence>
<dbReference type="InterPro" id="IPR046346">
    <property type="entry name" value="Aminoacid_DH-like_N_sf"/>
</dbReference>
<dbReference type="PANTHER" id="PTHR23406:SF64">
    <property type="entry name" value="NADP-DEPENDENT MALIC ENZYME 3"/>
    <property type="match status" value="1"/>
</dbReference>
<feature type="domain" description="Malic enzyme N-terminal" evidence="2">
    <location>
        <begin position="1"/>
        <end position="89"/>
    </location>
</feature>
<dbReference type="Pfam" id="PF00390">
    <property type="entry name" value="malic"/>
    <property type="match status" value="1"/>
</dbReference>
<evidence type="ECO:0000313" key="3">
    <source>
        <dbReference type="EMBL" id="WMV46703.1"/>
    </source>
</evidence>
<dbReference type="SUPFAM" id="SSF53223">
    <property type="entry name" value="Aminoacid dehydrogenase-like, N-terminal domain"/>
    <property type="match status" value="1"/>
</dbReference>
<dbReference type="GO" id="GO:0006108">
    <property type="term" value="P:malate metabolic process"/>
    <property type="evidence" value="ECO:0007669"/>
    <property type="project" value="TreeGrafter"/>
</dbReference>
<dbReference type="SMART" id="SM01274">
    <property type="entry name" value="malic"/>
    <property type="match status" value="1"/>
</dbReference>
<dbReference type="Gene3D" id="3.40.50.720">
    <property type="entry name" value="NAD(P)-binding Rossmann-like Domain"/>
    <property type="match status" value="1"/>
</dbReference>
<dbReference type="Proteomes" id="UP001234989">
    <property type="component" value="Chromosome 9"/>
</dbReference>
<evidence type="ECO:0000256" key="1">
    <source>
        <dbReference type="SAM" id="Phobius"/>
    </source>
</evidence>
<dbReference type="InterPro" id="IPR012301">
    <property type="entry name" value="Malic_N_dom"/>
</dbReference>
<dbReference type="GO" id="GO:0009507">
    <property type="term" value="C:chloroplast"/>
    <property type="evidence" value="ECO:0007669"/>
    <property type="project" value="TreeGrafter"/>
</dbReference>
<dbReference type="AlphaFoldDB" id="A0AAF0UI00"/>
<dbReference type="EMBL" id="CP133620">
    <property type="protein sequence ID" value="WMV46703.1"/>
    <property type="molecule type" value="Genomic_DNA"/>
</dbReference>
<organism evidence="3 4">
    <name type="scientific">Solanum verrucosum</name>
    <dbReference type="NCBI Taxonomy" id="315347"/>
    <lineage>
        <taxon>Eukaryota</taxon>
        <taxon>Viridiplantae</taxon>
        <taxon>Streptophyta</taxon>
        <taxon>Embryophyta</taxon>
        <taxon>Tracheophyta</taxon>
        <taxon>Spermatophyta</taxon>
        <taxon>Magnoliopsida</taxon>
        <taxon>eudicotyledons</taxon>
        <taxon>Gunneridae</taxon>
        <taxon>Pentapetalae</taxon>
        <taxon>asterids</taxon>
        <taxon>lamiids</taxon>
        <taxon>Solanales</taxon>
        <taxon>Solanaceae</taxon>
        <taxon>Solanoideae</taxon>
        <taxon>Solaneae</taxon>
        <taxon>Solanum</taxon>
    </lineage>
</organism>
<dbReference type="Gene3D" id="3.40.50.10380">
    <property type="entry name" value="Malic enzyme, N-terminal domain"/>
    <property type="match status" value="1"/>
</dbReference>
<evidence type="ECO:0000313" key="4">
    <source>
        <dbReference type="Proteomes" id="UP001234989"/>
    </source>
</evidence>
<reference evidence="3" key="1">
    <citation type="submission" date="2023-08" db="EMBL/GenBank/DDBJ databases">
        <title>A de novo genome assembly of Solanum verrucosum Schlechtendal, a Mexican diploid species geographically isolated from the other diploid A-genome species in potato relatives.</title>
        <authorList>
            <person name="Hosaka K."/>
        </authorList>
    </citation>
    <scope>NUCLEOTIDE SEQUENCE</scope>
    <source>
        <tissue evidence="3">Young leaves</tissue>
    </source>
</reference>
<dbReference type="PANTHER" id="PTHR23406">
    <property type="entry name" value="MALIC ENZYME-RELATED"/>
    <property type="match status" value="1"/>
</dbReference>
<gene>
    <name evidence="3" type="ORF">MTR67_040088</name>
</gene>
<protein>
    <recommendedName>
        <fullName evidence="2">Malic enzyme N-terminal domain-containing protein</fullName>
    </recommendedName>
</protein>
<keyword evidence="4" id="KW-1185">Reference proteome</keyword>
<accession>A0AAF0UI00</accession>
<keyword evidence="1" id="KW-0472">Membrane</keyword>
<name>A0AAF0UI00_SOLVR</name>
<keyword evidence="1" id="KW-0812">Transmembrane</keyword>
<evidence type="ECO:0000259" key="2">
    <source>
        <dbReference type="SMART" id="SM01274"/>
    </source>
</evidence>